<reference evidence="1 2" key="1">
    <citation type="journal article" date="2019" name="Nat. Microbiol.">
        <title>Mediterranean grassland soil C-N compound turnover is dependent on rainfall and depth, and is mediated by genomically divergent microorganisms.</title>
        <authorList>
            <person name="Diamond S."/>
            <person name="Andeer P.F."/>
            <person name="Li Z."/>
            <person name="Crits-Christoph A."/>
            <person name="Burstein D."/>
            <person name="Anantharaman K."/>
            <person name="Lane K.R."/>
            <person name="Thomas B.C."/>
            <person name="Pan C."/>
            <person name="Northen T.R."/>
            <person name="Banfield J.F."/>
        </authorList>
    </citation>
    <scope>NUCLEOTIDE SEQUENCE [LARGE SCALE GENOMIC DNA]</scope>
    <source>
        <strain evidence="1">WS_11</strain>
    </source>
</reference>
<sequence>MFVKVEGVYGKDGIFVARKLDDESDQLAKKPELRGRVRVQGRIERTDPSKRTIIMMGTRFIVAPNAQIRSVAKSASEP</sequence>
<gene>
    <name evidence="1" type="ORF">E6K81_12330</name>
</gene>
<evidence type="ECO:0000313" key="1">
    <source>
        <dbReference type="EMBL" id="TMQ70552.1"/>
    </source>
</evidence>
<evidence type="ECO:0000313" key="2">
    <source>
        <dbReference type="Proteomes" id="UP000319771"/>
    </source>
</evidence>
<proteinExistence type="predicted"/>
<name>A0A538U3T0_UNCEI</name>
<dbReference type="EMBL" id="VBPB01000218">
    <property type="protein sequence ID" value="TMQ70552.1"/>
    <property type="molecule type" value="Genomic_DNA"/>
</dbReference>
<accession>A0A538U3T0</accession>
<comment type="caution">
    <text evidence="1">The sequence shown here is derived from an EMBL/GenBank/DDBJ whole genome shotgun (WGS) entry which is preliminary data.</text>
</comment>
<dbReference type="AlphaFoldDB" id="A0A538U3T0"/>
<dbReference type="Proteomes" id="UP000319771">
    <property type="component" value="Unassembled WGS sequence"/>
</dbReference>
<organism evidence="1 2">
    <name type="scientific">Eiseniibacteriota bacterium</name>
    <dbReference type="NCBI Taxonomy" id="2212470"/>
    <lineage>
        <taxon>Bacteria</taxon>
        <taxon>Candidatus Eiseniibacteriota</taxon>
    </lineage>
</organism>
<protein>
    <submittedName>
        <fullName evidence="1">DUF1905 domain-containing protein</fullName>
    </submittedName>
</protein>